<dbReference type="EMBL" id="BGPR01248231">
    <property type="protein sequence ID" value="GBM33394.1"/>
    <property type="molecule type" value="Genomic_DNA"/>
</dbReference>
<reference evidence="3 4" key="1">
    <citation type="journal article" date="2019" name="Sci. Rep.">
        <title>Orb-weaving spider Araneus ventricosus genome elucidates the spidroin gene catalogue.</title>
        <authorList>
            <person name="Kono N."/>
            <person name="Nakamura H."/>
            <person name="Ohtoshi R."/>
            <person name="Moran D.A.P."/>
            <person name="Shinohara A."/>
            <person name="Yoshida Y."/>
            <person name="Fujiwara M."/>
            <person name="Mori M."/>
            <person name="Tomita M."/>
            <person name="Arakawa K."/>
        </authorList>
    </citation>
    <scope>NUCLEOTIDE SEQUENCE [LARGE SCALE GENOMIC DNA]</scope>
</reference>
<organism evidence="3 4">
    <name type="scientific">Araneus ventricosus</name>
    <name type="common">Orbweaver spider</name>
    <name type="synonym">Epeira ventricosa</name>
    <dbReference type="NCBI Taxonomy" id="182803"/>
    <lineage>
        <taxon>Eukaryota</taxon>
        <taxon>Metazoa</taxon>
        <taxon>Ecdysozoa</taxon>
        <taxon>Arthropoda</taxon>
        <taxon>Chelicerata</taxon>
        <taxon>Arachnida</taxon>
        <taxon>Araneae</taxon>
        <taxon>Araneomorphae</taxon>
        <taxon>Entelegynae</taxon>
        <taxon>Araneoidea</taxon>
        <taxon>Araneidae</taxon>
        <taxon>Araneus</taxon>
    </lineage>
</organism>
<proteinExistence type="predicted"/>
<keyword evidence="4" id="KW-1185">Reference proteome</keyword>
<accession>A0A4Y2EZY0</accession>
<dbReference type="AlphaFoldDB" id="A0A4Y2EZY0"/>
<dbReference type="Proteomes" id="UP000499080">
    <property type="component" value="Unassembled WGS sequence"/>
</dbReference>
<feature type="non-terminal residue" evidence="3">
    <location>
        <position position="115"/>
    </location>
</feature>
<evidence type="ECO:0000313" key="4">
    <source>
        <dbReference type="Proteomes" id="UP000499080"/>
    </source>
</evidence>
<dbReference type="InterPro" id="IPR027417">
    <property type="entry name" value="P-loop_NTPase"/>
</dbReference>
<comment type="caution">
    <text evidence="3">The sequence shown here is derived from an EMBL/GenBank/DDBJ whole genome shotgun (WGS) entry which is preliminary data.</text>
</comment>
<protein>
    <recommendedName>
        <fullName evidence="2">Large T antigen polyomavirus C-terminal domain-containing protein</fullName>
    </recommendedName>
</protein>
<evidence type="ECO:0000313" key="3">
    <source>
        <dbReference type="EMBL" id="GBM33394.1"/>
    </source>
</evidence>
<feature type="domain" description="Large T antigen polyomavirus C-terminal" evidence="2">
    <location>
        <begin position="2"/>
        <end position="37"/>
    </location>
</feature>
<dbReference type="Pfam" id="PF06431">
    <property type="entry name" value="Polyoma_lg_T_C"/>
    <property type="match status" value="1"/>
</dbReference>
<gene>
    <name evidence="3" type="ORF">AVEN_112596_1</name>
</gene>
<dbReference type="GO" id="GO:0006260">
    <property type="term" value="P:DNA replication"/>
    <property type="evidence" value="ECO:0007669"/>
    <property type="project" value="InterPro"/>
</dbReference>
<dbReference type="InterPro" id="IPR010932">
    <property type="entry name" value="Lg_T_Ag_Polyomavir_C"/>
</dbReference>
<evidence type="ECO:0000256" key="1">
    <source>
        <dbReference type="SAM" id="MobiDB-lite"/>
    </source>
</evidence>
<dbReference type="GO" id="GO:0005524">
    <property type="term" value="F:ATP binding"/>
    <property type="evidence" value="ECO:0007669"/>
    <property type="project" value="InterPro"/>
</dbReference>
<feature type="compositionally biased region" description="Basic and acidic residues" evidence="1">
    <location>
        <begin position="94"/>
        <end position="104"/>
    </location>
</feature>
<feature type="region of interest" description="Disordered" evidence="1">
    <location>
        <begin position="88"/>
        <end position="115"/>
    </location>
</feature>
<sequence length="115" mass="12861">MSQVFPPGIITCNDYEVPESIKERVVGPIKVHPTKYWDSHPVNVNEETIYIGCVLGNLLPAEPEVHRHISLQVSKWWQKEWSNNCSCLQSDEEAPARAEGEDAPPKNQEAPAKGA</sequence>
<dbReference type="Gene3D" id="3.40.50.300">
    <property type="entry name" value="P-loop containing nucleotide triphosphate hydrolases"/>
    <property type="match status" value="1"/>
</dbReference>
<dbReference type="GO" id="GO:0003677">
    <property type="term" value="F:DNA binding"/>
    <property type="evidence" value="ECO:0007669"/>
    <property type="project" value="InterPro"/>
</dbReference>
<name>A0A4Y2EZY0_ARAVE</name>
<evidence type="ECO:0000259" key="2">
    <source>
        <dbReference type="Pfam" id="PF06431"/>
    </source>
</evidence>